<dbReference type="KEGG" id="vne:CFK40_08205"/>
<dbReference type="EMBL" id="CP022437">
    <property type="protein sequence ID" value="ASN07341.1"/>
    <property type="molecule type" value="Genomic_DNA"/>
</dbReference>
<evidence type="ECO:0000313" key="1">
    <source>
        <dbReference type="EMBL" id="ASN07341.1"/>
    </source>
</evidence>
<dbReference type="Proteomes" id="UP000204391">
    <property type="component" value="Chromosome"/>
</dbReference>
<organism evidence="1 2">
    <name type="scientific">Virgibacillus necropolis</name>
    <dbReference type="NCBI Taxonomy" id="163877"/>
    <lineage>
        <taxon>Bacteria</taxon>
        <taxon>Bacillati</taxon>
        <taxon>Bacillota</taxon>
        <taxon>Bacilli</taxon>
        <taxon>Bacillales</taxon>
        <taxon>Bacillaceae</taxon>
        <taxon>Virgibacillus</taxon>
    </lineage>
</organism>
<dbReference type="AlphaFoldDB" id="A0A221MI73"/>
<reference evidence="1 2" key="1">
    <citation type="journal article" date="2003" name="Int. J. Syst. Evol. Microbiol.">
        <title>Virgibacillus carmonensis sp. nov., Virgibacillus necropolis sp. nov. and Virgibacillus picturae sp. nov., three novel species isolated from deteriorated mural paintings, transfer of the species of the genus salibacillus to Virgibacillus, as Virgibacillus marismortui comb. nov. and Virgibacillus salexigens comb. nov., and emended description of the genus Virgibacillus.</title>
        <authorList>
            <person name="Heyrman J."/>
            <person name="Logan N.A."/>
            <person name="Busse H.J."/>
            <person name="Balcaen A."/>
            <person name="Lebbe L."/>
            <person name="Rodriguez-Diaz M."/>
            <person name="Swings J."/>
            <person name="De Vos P."/>
        </authorList>
    </citation>
    <scope>NUCLEOTIDE SEQUENCE [LARGE SCALE GENOMIC DNA]</scope>
    <source>
        <strain evidence="1 2">LMG 19488</strain>
    </source>
</reference>
<accession>A0A221MI73</accession>
<proteinExistence type="predicted"/>
<dbReference type="InterPro" id="IPR025341">
    <property type="entry name" value="DUF4247"/>
</dbReference>
<evidence type="ECO:0000313" key="2">
    <source>
        <dbReference type="Proteomes" id="UP000204391"/>
    </source>
</evidence>
<gene>
    <name evidence="1" type="ORF">CFK40_08205</name>
</gene>
<keyword evidence="2" id="KW-1185">Reference proteome</keyword>
<dbReference type="Pfam" id="PF14042">
    <property type="entry name" value="DUF4247"/>
    <property type="match status" value="1"/>
</dbReference>
<dbReference type="OrthoDB" id="2967172at2"/>
<name>A0A221MI73_9BACI</name>
<protein>
    <submittedName>
        <fullName evidence="1">DUF4247 domain-containing protein</fullName>
    </submittedName>
</protein>
<sequence>MIIATGCSSPFSNDKGIQEEVEITANDIPEEPSKDEIINKIKNNSSNDIDDIIEANFPLMDVVQADSNSAEIYATKRFELSELASVLTETIEPDEKSEVKDNQQIFIYPDEFVTLKVSEDDNDALIIEVAEDEFVRRNYSPSFLGTYFAFRLLDNVFGVNDWNRRRSQECRSGNCYGGYTGGGYGTPNRGDTSFRGGGPGSGK</sequence>